<dbReference type="EMBL" id="JASBAO010000001">
    <property type="protein sequence ID" value="MDI2090552.1"/>
    <property type="molecule type" value="Genomic_DNA"/>
</dbReference>
<gene>
    <name evidence="1" type="ORF">QJV27_04015</name>
</gene>
<proteinExistence type="predicted"/>
<reference evidence="1" key="1">
    <citation type="submission" date="2023-05" db="EMBL/GenBank/DDBJ databases">
        <title>Whole genome sequence of Commensalibacter sp.</title>
        <authorList>
            <person name="Charoenyingcharoen P."/>
            <person name="Yukphan P."/>
        </authorList>
    </citation>
    <scope>NUCLEOTIDE SEQUENCE</scope>
    <source>
        <strain evidence="1">TBRC 16381</strain>
    </source>
</reference>
<organism evidence="1 2">
    <name type="scientific">Commensalibacter oyaizuii</name>
    <dbReference type="NCBI Taxonomy" id="3043873"/>
    <lineage>
        <taxon>Bacteria</taxon>
        <taxon>Pseudomonadati</taxon>
        <taxon>Pseudomonadota</taxon>
        <taxon>Alphaproteobacteria</taxon>
        <taxon>Acetobacterales</taxon>
        <taxon>Acetobacteraceae</taxon>
    </lineage>
</organism>
<comment type="caution">
    <text evidence="1">The sequence shown here is derived from an EMBL/GenBank/DDBJ whole genome shotgun (WGS) entry which is preliminary data.</text>
</comment>
<keyword evidence="2" id="KW-1185">Reference proteome</keyword>
<dbReference type="Proteomes" id="UP001431634">
    <property type="component" value="Unassembled WGS sequence"/>
</dbReference>
<name>A0ABT6Q0C0_9PROT</name>
<accession>A0ABT6Q0C0</accession>
<protein>
    <recommendedName>
        <fullName evidence="3">Transporter</fullName>
    </recommendedName>
</protein>
<dbReference type="RefSeq" id="WP_281447686.1">
    <property type="nucleotide sequence ID" value="NZ_JASBAO010000001.1"/>
</dbReference>
<evidence type="ECO:0000313" key="1">
    <source>
        <dbReference type="EMBL" id="MDI2090552.1"/>
    </source>
</evidence>
<dbReference type="InterPro" id="IPR025737">
    <property type="entry name" value="FApF"/>
</dbReference>
<sequence>MNASLLKLPSVHTMSKHVARKTKISLFSLGLLWGCPSLSYAKLTQPLPPASHEIDATEVNILDVQRYTGSLLSPSGAVTQAGSLMLEPYFQSTISRGAYQADGAVRNSKHRTDSANSFLLIKYGLTDNLSIQVTPQVIYYWNGRTTSSSVHFSDLPVEFQYRWIDQDNARYIPSLTTYLGMNFPTGDYADLGRALDGAGTGSYALRFGLQSQAAYNIYNHALRVRLWGVARKPVSSTNIHNISSYGTGTGYDGNVKSGLFGNWGFSLEYGLTKEWVLAFDFQYDWGKGTRMRGAYPNQPFQRYVTGAYHDIQVAPAIEYNPTPAIGIIVGTSLTVNGHNTNDFVQPQFAVNFAF</sequence>
<dbReference type="Pfam" id="PF13557">
    <property type="entry name" value="Phenol_MetA_deg"/>
    <property type="match status" value="1"/>
</dbReference>
<evidence type="ECO:0000313" key="2">
    <source>
        <dbReference type="Proteomes" id="UP001431634"/>
    </source>
</evidence>
<evidence type="ECO:0008006" key="3">
    <source>
        <dbReference type="Google" id="ProtNLM"/>
    </source>
</evidence>